<keyword evidence="2" id="KW-1133">Transmembrane helix</keyword>
<evidence type="ECO:0000256" key="1">
    <source>
        <dbReference type="SAM" id="MobiDB-lite"/>
    </source>
</evidence>
<sequence length="464" mass="50553">MLCTQQSDQIEDHWQRIESWMRDDSPLSLTFRRQLAEASGWTPTDCLQAMEEYRRFCTVAALQHGEVSPSPAVDKVWHLHLTYSRDYWLDFCPNRLGFDLHHQPGMGQPGEAARLRHLYGLTLQRYQALFGQPPAKWWPAHPLTVGAVRQSGWLKRRTGRWLAAVVGILGLSAIAQANPLDWQGPAFLGLFMVLMGLAAALTTILRNRLTRGDERGGLSLGEPDVWTVAYLSGGPQRVLDAAVAELHRQEFIRWNTSGKRVESAERGEPDDPLLRTVFAAVRQRTMSSVLEVVKSGHFEAIRRNLQQRGWWFSADAALRISQISALPFAVLSGFGVLKIGIGLSRDKPVLFLVLLTIACAIVAAVMYFKRPGVTGRGRKAFEEIKQKHELTSRSHSNDQVAMAVALAGTTVLAGTALAGYHDFRQPTSGTDSGSGAGCTSCSSNSGDSGGDSGGGGGCGGCGGD</sequence>
<dbReference type="EMBL" id="JACYTR010000003">
    <property type="protein sequence ID" value="MBD8524528.1"/>
    <property type="molecule type" value="Genomic_DNA"/>
</dbReference>
<feature type="compositionally biased region" description="Gly residues" evidence="1">
    <location>
        <begin position="447"/>
        <end position="464"/>
    </location>
</feature>
<feature type="transmembrane region" description="Helical" evidence="2">
    <location>
        <begin position="400"/>
        <end position="420"/>
    </location>
</feature>
<dbReference type="AlphaFoldDB" id="A0AAW3ZF53"/>
<evidence type="ECO:0000313" key="4">
    <source>
        <dbReference type="Proteomes" id="UP000613768"/>
    </source>
</evidence>
<evidence type="ECO:0000313" key="3">
    <source>
        <dbReference type="EMBL" id="MBD8524528.1"/>
    </source>
</evidence>
<keyword evidence="4" id="KW-1185">Reference proteome</keyword>
<dbReference type="InterPro" id="IPR026467">
    <property type="entry name" value="Ser/Gly_Cys_C_dom"/>
</dbReference>
<feature type="transmembrane region" description="Helical" evidence="2">
    <location>
        <begin position="186"/>
        <end position="205"/>
    </location>
</feature>
<keyword evidence="2" id="KW-0812">Transmembrane</keyword>
<feature type="region of interest" description="Disordered" evidence="1">
    <location>
        <begin position="443"/>
        <end position="464"/>
    </location>
</feature>
<proteinExistence type="predicted"/>
<feature type="transmembrane region" description="Helical" evidence="2">
    <location>
        <begin position="349"/>
        <end position="368"/>
    </location>
</feature>
<dbReference type="RefSeq" id="WP_192027876.1">
    <property type="nucleotide sequence ID" value="NZ_JACYTR010000003.1"/>
</dbReference>
<protein>
    <submittedName>
        <fullName evidence="3">TIGR04222 domain-containing membrane protein</fullName>
    </submittedName>
</protein>
<gene>
    <name evidence="3" type="ORF">IFO71_02130</name>
</gene>
<dbReference type="Proteomes" id="UP000613768">
    <property type="component" value="Unassembled WGS sequence"/>
</dbReference>
<reference evidence="3 4" key="1">
    <citation type="submission" date="2020-09" db="EMBL/GenBank/DDBJ databases">
        <title>Pseudoxanthomonas sp. CAU 1598 isolated from sand of Yaerae Beach.</title>
        <authorList>
            <person name="Kim W."/>
        </authorList>
    </citation>
    <scope>NUCLEOTIDE SEQUENCE [LARGE SCALE GENOMIC DNA]</scope>
    <source>
        <strain evidence="3 4">CAU 1598</strain>
    </source>
</reference>
<organism evidence="3 4">
    <name type="scientific">Pseudomarimonas arenosa</name>
    <dbReference type="NCBI Taxonomy" id="2774145"/>
    <lineage>
        <taxon>Bacteria</taxon>
        <taxon>Pseudomonadati</taxon>
        <taxon>Pseudomonadota</taxon>
        <taxon>Gammaproteobacteria</taxon>
        <taxon>Lysobacterales</taxon>
        <taxon>Lysobacteraceae</taxon>
        <taxon>Pseudomarimonas</taxon>
    </lineage>
</organism>
<accession>A0AAW3ZF53</accession>
<keyword evidence="2" id="KW-0472">Membrane</keyword>
<comment type="caution">
    <text evidence="3">The sequence shown here is derived from an EMBL/GenBank/DDBJ whole genome shotgun (WGS) entry which is preliminary data.</text>
</comment>
<dbReference type="NCBIfam" id="TIGR04222">
    <property type="entry name" value="near_uncomplex"/>
    <property type="match status" value="1"/>
</dbReference>
<evidence type="ECO:0000256" key="2">
    <source>
        <dbReference type="SAM" id="Phobius"/>
    </source>
</evidence>
<feature type="transmembrane region" description="Helical" evidence="2">
    <location>
        <begin position="161"/>
        <end position="180"/>
    </location>
</feature>
<name>A0AAW3ZF53_9GAMM</name>